<keyword evidence="2" id="KW-1185">Reference proteome</keyword>
<dbReference type="Gramene" id="OE9A085794T1">
    <property type="protein sequence ID" value="OE9A085794C1"/>
    <property type="gene ID" value="OE9A085794"/>
</dbReference>
<accession>A0A8S0STM9</accession>
<dbReference type="Proteomes" id="UP000594638">
    <property type="component" value="Unassembled WGS sequence"/>
</dbReference>
<name>A0A8S0STM9_OLEEU</name>
<sequence length="119" mass="13196">MSRTQPDFQAFLGHVQDMARTQPNFQAFLSSFCDTVCKPCSGRVRATMRMQPHFQAFLDGKGTLPLTIPRRVFKSSAKDSAYRSMEIVLQGDIRSTSAVKALPTTCAPGAMRPLLRVSK</sequence>
<dbReference type="AlphaFoldDB" id="A0A8S0STM9"/>
<proteinExistence type="predicted"/>
<protein>
    <submittedName>
        <fullName evidence="1">Uncharacterized protein</fullName>
    </submittedName>
</protein>
<dbReference type="OrthoDB" id="10067222at2759"/>
<gene>
    <name evidence="1" type="ORF">OLEA9_A085794</name>
</gene>
<evidence type="ECO:0000313" key="1">
    <source>
        <dbReference type="EMBL" id="CAA2995983.1"/>
    </source>
</evidence>
<organism evidence="1 2">
    <name type="scientific">Olea europaea subsp. europaea</name>
    <dbReference type="NCBI Taxonomy" id="158383"/>
    <lineage>
        <taxon>Eukaryota</taxon>
        <taxon>Viridiplantae</taxon>
        <taxon>Streptophyta</taxon>
        <taxon>Embryophyta</taxon>
        <taxon>Tracheophyta</taxon>
        <taxon>Spermatophyta</taxon>
        <taxon>Magnoliopsida</taxon>
        <taxon>eudicotyledons</taxon>
        <taxon>Gunneridae</taxon>
        <taxon>Pentapetalae</taxon>
        <taxon>asterids</taxon>
        <taxon>lamiids</taxon>
        <taxon>Lamiales</taxon>
        <taxon>Oleaceae</taxon>
        <taxon>Oleeae</taxon>
        <taxon>Olea</taxon>
    </lineage>
</organism>
<comment type="caution">
    <text evidence="1">The sequence shown here is derived from an EMBL/GenBank/DDBJ whole genome shotgun (WGS) entry which is preliminary data.</text>
</comment>
<reference evidence="1 2" key="1">
    <citation type="submission" date="2019-12" db="EMBL/GenBank/DDBJ databases">
        <authorList>
            <person name="Alioto T."/>
            <person name="Alioto T."/>
            <person name="Gomez Garrido J."/>
        </authorList>
    </citation>
    <scope>NUCLEOTIDE SEQUENCE [LARGE SCALE GENOMIC DNA]</scope>
</reference>
<evidence type="ECO:0000313" key="2">
    <source>
        <dbReference type="Proteomes" id="UP000594638"/>
    </source>
</evidence>
<dbReference type="EMBL" id="CACTIH010005514">
    <property type="protein sequence ID" value="CAA2995983.1"/>
    <property type="molecule type" value="Genomic_DNA"/>
</dbReference>